<reference evidence="2 3" key="1">
    <citation type="submission" date="2018-02" db="EMBL/GenBank/DDBJ databases">
        <title>Novel Leptospira species isolated from soil and water in Japan.</title>
        <authorList>
            <person name="Nakao R."/>
            <person name="Masuzawa T."/>
        </authorList>
    </citation>
    <scope>NUCLEOTIDE SEQUENCE [LARGE SCALE GENOMIC DNA]</scope>
    <source>
        <strain evidence="2 3">YH101</strain>
    </source>
</reference>
<gene>
    <name evidence="2" type="ORF">LPTSP4_17430</name>
</gene>
<feature type="region of interest" description="Disordered" evidence="1">
    <location>
        <begin position="83"/>
        <end position="191"/>
    </location>
</feature>
<dbReference type="EMBL" id="BFBB01000004">
    <property type="protein sequence ID" value="GBF50219.1"/>
    <property type="molecule type" value="Genomic_DNA"/>
</dbReference>
<name>A0A2P2E017_9LEPT</name>
<keyword evidence="3" id="KW-1185">Reference proteome</keyword>
<comment type="caution">
    <text evidence="2">The sequence shown here is derived from an EMBL/GenBank/DDBJ whole genome shotgun (WGS) entry which is preliminary data.</text>
</comment>
<dbReference type="RefSeq" id="WP_108975948.1">
    <property type="nucleotide sequence ID" value="NZ_BFBB01000004.1"/>
</dbReference>
<feature type="compositionally biased region" description="Basic and acidic residues" evidence="1">
    <location>
        <begin position="175"/>
        <end position="191"/>
    </location>
</feature>
<accession>A0A2P2E017</accession>
<feature type="compositionally biased region" description="Basic and acidic residues" evidence="1">
    <location>
        <begin position="90"/>
        <end position="154"/>
    </location>
</feature>
<dbReference type="OrthoDB" id="345500at2"/>
<proteinExistence type="predicted"/>
<sequence length="241" mass="27599">MNVSAANNLLHTQAYQDRSVSYIGHGRRESAPETMSPLHVISHELGHVQEFKQEALRSGSEIRDIHVKINYEFRDGRMVAVSGETSAITQKRETEERRDPKLEPYSDGKSLKDRFEQSLEESKKKDKKDSVSSAEKNDQLKKEELETKIKDLEQKLGSQKSKETSSFNNSIDPTSKSEREKEMESEKRRLEEEVRILKMKEALKESFDMLTDIRKLMVSNIFGMMQVGNETKAGGVFNALV</sequence>
<organism evidence="2 3">
    <name type="scientific">Leptospira ryugenii</name>
    <dbReference type="NCBI Taxonomy" id="1917863"/>
    <lineage>
        <taxon>Bacteria</taxon>
        <taxon>Pseudomonadati</taxon>
        <taxon>Spirochaetota</taxon>
        <taxon>Spirochaetia</taxon>
        <taxon>Leptospirales</taxon>
        <taxon>Leptospiraceae</taxon>
        <taxon>Leptospira</taxon>
    </lineage>
</organism>
<dbReference type="Proteomes" id="UP000245133">
    <property type="component" value="Unassembled WGS sequence"/>
</dbReference>
<dbReference type="AlphaFoldDB" id="A0A2P2E017"/>
<feature type="compositionally biased region" description="Polar residues" evidence="1">
    <location>
        <begin position="156"/>
        <end position="174"/>
    </location>
</feature>
<protein>
    <submittedName>
        <fullName evidence="2">Uncharacterized protein</fullName>
    </submittedName>
</protein>
<evidence type="ECO:0000256" key="1">
    <source>
        <dbReference type="SAM" id="MobiDB-lite"/>
    </source>
</evidence>
<evidence type="ECO:0000313" key="2">
    <source>
        <dbReference type="EMBL" id="GBF50219.1"/>
    </source>
</evidence>
<evidence type="ECO:0000313" key="3">
    <source>
        <dbReference type="Proteomes" id="UP000245133"/>
    </source>
</evidence>